<sequence length="989" mass="117382">MAKEFFFGSDQVTKEELLFTYRKVKRELYYERDYHYLEKVVAFEENLVKNINFLYKNINSKAIRSFLQKDLIGEANFVFKSIKSEAANSKLKVKGTISNIDRGLINVDDVDFRFLGEVSIYFQVIGGLWLNRIGYKLDENFPSNLYGCRLKRKDKSLSFPYYKQNHTLYKPYFSNYQKWQNDLFDSIDLRANKDILVLTADFSKYYHSIKVDLLKKKAEKLLTKLNIKLNRVDKFIHELLFSMISFFNKENNLKYSWFKENDLLYSEFGLPLTLNASKLLSNLYLLDFDRDIINNLKPIYYGRYVDDIILAIELGDERTDDLCISKVLNKRLDNFSIKENNLKENEHRDFNLKFNIEKESVFILNNSKDRVELNNLRRAINKNSSEWNLLPVTQEYDKIDNIDLSYSINEKCDETTGIRKSSSLVIKRNKFVREIISFETSIRNYEHRIWKKRLNNFLSVTFDYIFEIKNFIDLIKYVPRVFGLLVHSSDEELSRRFYFTLLTVLEKIDSSKNIDKTQFSIAKMFLMKKIEENIIYSNSITNVDNEFLVKCFSTFSISFKENVIRYFRSDLHMIPYKTCYFKYDFLRRNLECKLDEKEIKLYTKTFFNRNIIDFVNEELKLVNEKHDENTTCYKISSNTGFYFFTRRITLLELSISFKNCIVKKNKEFTKLAEKYYHKYNLKIRQGDGVDIPKGYDYIQFPETKKTILPRICNTHFKTIDQSYDAHVRSLTEPDITRNDRFFNIINDIIKRRHEVDYVIFHELSLPRHLYVQVAEKLGRININLIAGLEYKIDRIQNRADNQLFYSLTVDDSMTGSIGLFQSKLIPAIHEGSELYNRAALNLYPDFNNKFIIKHKNFVFSGLVCNDLLDINNRSALRGKIDSLFIVAWNQDIETYHHLVKSSTLDIHCYIALCNNKIYGDVKISAPYKKSWKRDLHIIHGGKFDNFMISDLDIGSLRNYQNNKVPPAEPFKPFPTGFELWEERKDNIKK</sequence>
<gene>
    <name evidence="1" type="ORF">JHL15_16210</name>
</gene>
<reference evidence="2" key="1">
    <citation type="submission" date="2021-01" db="EMBL/GenBank/DDBJ databases">
        <title>Genome public.</title>
        <authorList>
            <person name="Liu C."/>
            <person name="Sun Q."/>
        </authorList>
    </citation>
    <scope>NUCLEOTIDE SEQUENCE [LARGE SCALE GENOMIC DNA]</scope>
    <source>
        <strain evidence="2">YIM B02567</strain>
    </source>
</reference>
<protein>
    <recommendedName>
        <fullName evidence="3">RNA-directed DNA polymerase</fullName>
    </recommendedName>
</protein>
<dbReference type="EMBL" id="JAENHK010000010">
    <property type="protein sequence ID" value="MBK1897309.1"/>
    <property type="molecule type" value="Genomic_DNA"/>
</dbReference>
<accession>A0ABS1FY13</accession>
<dbReference type="Proteomes" id="UP000628669">
    <property type="component" value="Unassembled WGS sequence"/>
</dbReference>
<proteinExistence type="predicted"/>
<keyword evidence="2" id="KW-1185">Reference proteome</keyword>
<evidence type="ECO:0008006" key="3">
    <source>
        <dbReference type="Google" id="ProtNLM"/>
    </source>
</evidence>
<dbReference type="RefSeq" id="WP_200247409.1">
    <property type="nucleotide sequence ID" value="NZ_JAENHK010000010.1"/>
</dbReference>
<comment type="caution">
    <text evidence="1">The sequence shown here is derived from an EMBL/GenBank/DDBJ whole genome shotgun (WGS) entry which is preliminary data.</text>
</comment>
<evidence type="ECO:0000313" key="2">
    <source>
        <dbReference type="Proteomes" id="UP000628669"/>
    </source>
</evidence>
<name>A0ABS1FY13_9FLAO</name>
<organism evidence="1 2">
    <name type="scientific">Chryseobacterium paridis</name>
    <dbReference type="NCBI Taxonomy" id="2800328"/>
    <lineage>
        <taxon>Bacteria</taxon>
        <taxon>Pseudomonadati</taxon>
        <taxon>Bacteroidota</taxon>
        <taxon>Flavobacteriia</taxon>
        <taxon>Flavobacteriales</taxon>
        <taxon>Weeksellaceae</taxon>
        <taxon>Chryseobacterium group</taxon>
        <taxon>Chryseobacterium</taxon>
    </lineage>
</organism>
<evidence type="ECO:0000313" key="1">
    <source>
        <dbReference type="EMBL" id="MBK1897309.1"/>
    </source>
</evidence>